<reference evidence="1 2" key="2">
    <citation type="submission" date="2017-10" db="EMBL/GenBank/DDBJ databases">
        <title>Extensive intraspecific genome diversity in a model arbuscular mycorrhizal fungus.</title>
        <authorList>
            <person name="Chen E.C.H."/>
            <person name="Morin E."/>
            <person name="Baudet D."/>
            <person name="Noel J."/>
            <person name="Ndikumana S."/>
            <person name="Charron P."/>
            <person name="St-Onge C."/>
            <person name="Giorgi J."/>
            <person name="Grigoriev I.V."/>
            <person name="Roux C."/>
            <person name="Martin F.M."/>
            <person name="Corradi N."/>
        </authorList>
    </citation>
    <scope>NUCLEOTIDE SEQUENCE [LARGE SCALE GENOMIC DNA]</scope>
    <source>
        <strain evidence="1 2">C2</strain>
    </source>
</reference>
<evidence type="ECO:0000313" key="2">
    <source>
        <dbReference type="Proteomes" id="UP000233469"/>
    </source>
</evidence>
<proteinExistence type="predicted"/>
<gene>
    <name evidence="1" type="ORF">RhiirC2_856689</name>
</gene>
<sequence length="95" mass="11065">MLRMIDVDMNIDCEGKEEGRDLGLDQEVDQEVKIEDGTEVEIEEEVEAGFGWADLLGKMIFSKQTMEYINVFPPDLNVEKEDFIEEFLPEFELEE</sequence>
<organism evidence="1 2">
    <name type="scientific">Rhizophagus irregularis</name>
    <dbReference type="NCBI Taxonomy" id="588596"/>
    <lineage>
        <taxon>Eukaryota</taxon>
        <taxon>Fungi</taxon>
        <taxon>Fungi incertae sedis</taxon>
        <taxon>Mucoromycota</taxon>
        <taxon>Glomeromycotina</taxon>
        <taxon>Glomeromycetes</taxon>
        <taxon>Glomerales</taxon>
        <taxon>Glomeraceae</taxon>
        <taxon>Rhizophagus</taxon>
    </lineage>
</organism>
<reference evidence="1 2" key="1">
    <citation type="submission" date="2016-04" db="EMBL/GenBank/DDBJ databases">
        <title>Genome analyses suggest a sexual origin of heterokaryosis in a supposedly ancient asexual fungus.</title>
        <authorList>
            <person name="Ropars J."/>
            <person name="Sedzielewska K."/>
            <person name="Noel J."/>
            <person name="Charron P."/>
            <person name="Farinelli L."/>
            <person name="Marton T."/>
            <person name="Kruger M."/>
            <person name="Pelin A."/>
            <person name="Brachmann A."/>
            <person name="Corradi N."/>
        </authorList>
    </citation>
    <scope>NUCLEOTIDE SEQUENCE [LARGE SCALE GENOMIC DNA]</scope>
    <source>
        <strain evidence="1 2">C2</strain>
    </source>
</reference>
<comment type="caution">
    <text evidence="1">The sequence shown here is derived from an EMBL/GenBank/DDBJ whole genome shotgun (WGS) entry which is preliminary data.</text>
</comment>
<accession>A0A2N1MGI1</accession>
<dbReference type="Proteomes" id="UP000233469">
    <property type="component" value="Unassembled WGS sequence"/>
</dbReference>
<evidence type="ECO:0000313" key="1">
    <source>
        <dbReference type="EMBL" id="PKK60750.1"/>
    </source>
</evidence>
<name>A0A2N1MGI1_9GLOM</name>
<protein>
    <submittedName>
        <fullName evidence="1">Uncharacterized protein</fullName>
    </submittedName>
</protein>
<dbReference type="EMBL" id="LLXL01002473">
    <property type="protein sequence ID" value="PKK60750.1"/>
    <property type="molecule type" value="Genomic_DNA"/>
</dbReference>
<dbReference type="AlphaFoldDB" id="A0A2N1MGI1"/>